<dbReference type="Gene3D" id="1.25.40.10">
    <property type="entry name" value="Tetratricopeptide repeat domain"/>
    <property type="match status" value="1"/>
</dbReference>
<gene>
    <name evidence="3" type="ORF">E3J62_03315</name>
</gene>
<dbReference type="InterPro" id="IPR036397">
    <property type="entry name" value="RNaseH_sf"/>
</dbReference>
<dbReference type="PANTHER" id="PTHR38462">
    <property type="entry name" value="EXONUCLEASE-LIKE PROTEIN"/>
    <property type="match status" value="1"/>
</dbReference>
<dbReference type="InterPro" id="IPR019734">
    <property type="entry name" value="TPR_rpt"/>
</dbReference>
<dbReference type="Proteomes" id="UP000315525">
    <property type="component" value="Unassembled WGS sequence"/>
</dbReference>
<comment type="caution">
    <text evidence="3">The sequence shown here is derived from an EMBL/GenBank/DDBJ whole genome shotgun (WGS) entry which is preliminary data.</text>
</comment>
<name>A0A523UVS0_UNCT6</name>
<dbReference type="EMBL" id="SOJN01000046">
    <property type="protein sequence ID" value="TET46646.1"/>
    <property type="molecule type" value="Genomic_DNA"/>
</dbReference>
<dbReference type="GO" id="GO:0003676">
    <property type="term" value="F:nucleic acid binding"/>
    <property type="evidence" value="ECO:0007669"/>
    <property type="project" value="InterPro"/>
</dbReference>
<keyword evidence="1" id="KW-0802">TPR repeat</keyword>
<dbReference type="SUPFAM" id="SSF48452">
    <property type="entry name" value="TPR-like"/>
    <property type="match status" value="1"/>
</dbReference>
<dbReference type="InterPro" id="IPR038720">
    <property type="entry name" value="YprB_RNase_H-like_dom"/>
</dbReference>
<evidence type="ECO:0000256" key="1">
    <source>
        <dbReference type="PROSITE-ProRule" id="PRU00339"/>
    </source>
</evidence>
<dbReference type="Gene3D" id="3.30.420.10">
    <property type="entry name" value="Ribonuclease H-like superfamily/Ribonuclease H"/>
    <property type="match status" value="1"/>
</dbReference>
<evidence type="ECO:0000313" key="3">
    <source>
        <dbReference type="EMBL" id="TET46646.1"/>
    </source>
</evidence>
<accession>A0A523UVS0</accession>
<dbReference type="PANTHER" id="PTHR38462:SF1">
    <property type="entry name" value="YPRB RIBONUCLEASE H-LIKE DOMAIN-CONTAINING PROTEIN"/>
    <property type="match status" value="1"/>
</dbReference>
<dbReference type="AlphaFoldDB" id="A0A523UVS0"/>
<dbReference type="Pfam" id="PF13482">
    <property type="entry name" value="RNase_H_2"/>
    <property type="match status" value="1"/>
</dbReference>
<evidence type="ECO:0000259" key="2">
    <source>
        <dbReference type="Pfam" id="PF13482"/>
    </source>
</evidence>
<dbReference type="SMART" id="SM00028">
    <property type="entry name" value="TPR"/>
    <property type="match status" value="2"/>
</dbReference>
<protein>
    <recommendedName>
        <fullName evidence="2">YprB ribonuclease H-like domain-containing protein</fullName>
    </recommendedName>
</protein>
<sequence>MELRDRLEEILGEGKSEALIKSTGGIQHYVPGQSLLTEYGSCYCVSTEYPAGYMYGHHSLGSVMELDAESVCVAGKDSRFFSFDTKDCIFLDAETTGLHGGAGTCAFLIGVGFYEGDTFHVQQIFMRDYDEETALLSTLSRLVKNRRFIVTYNGKSFDVPLIESRLIMSRMKAVFSSVEHLDLLHAARRVWGRSLEDCRLHTVEQRVLGVKRLRDMPGEEIPSRFFAFVSSGDASGLPLVFEHNRNDVLFLPVLMKEVCGAVKDVTHRTLSPIDLYSIGVVYDSLSKRNETLPFYRKALKSLRGSARAAVAYRLGMTYKRLGRWDEAVSAWKRLLESDTYGAYEELAKYYEHVSRELDEAEAVVVKALNIFRGTIYEGKLEHRRRRIVRKLRPGVHLGS</sequence>
<dbReference type="InterPro" id="IPR011990">
    <property type="entry name" value="TPR-like_helical_dom_sf"/>
</dbReference>
<dbReference type="PROSITE" id="PS50005">
    <property type="entry name" value="TPR"/>
    <property type="match status" value="1"/>
</dbReference>
<evidence type="ECO:0000313" key="4">
    <source>
        <dbReference type="Proteomes" id="UP000315525"/>
    </source>
</evidence>
<organism evidence="3 4">
    <name type="scientific">candidate division TA06 bacterium</name>
    <dbReference type="NCBI Taxonomy" id="2250710"/>
    <lineage>
        <taxon>Bacteria</taxon>
        <taxon>Bacteria division TA06</taxon>
    </lineage>
</organism>
<feature type="repeat" description="TPR" evidence="1">
    <location>
        <begin position="308"/>
        <end position="341"/>
    </location>
</feature>
<feature type="domain" description="YprB ribonuclease H-like" evidence="2">
    <location>
        <begin position="89"/>
        <end position="257"/>
    </location>
</feature>
<dbReference type="SUPFAM" id="SSF53098">
    <property type="entry name" value="Ribonuclease H-like"/>
    <property type="match status" value="1"/>
</dbReference>
<reference evidence="3 4" key="1">
    <citation type="submission" date="2019-03" db="EMBL/GenBank/DDBJ databases">
        <title>Metabolic potential of uncultured bacteria and archaea associated with petroleum seepage in deep-sea sediments.</title>
        <authorList>
            <person name="Dong X."/>
            <person name="Hubert C."/>
        </authorList>
    </citation>
    <scope>NUCLEOTIDE SEQUENCE [LARGE SCALE GENOMIC DNA]</scope>
    <source>
        <strain evidence="3">E44_bin18</strain>
    </source>
</reference>
<dbReference type="InterPro" id="IPR012337">
    <property type="entry name" value="RNaseH-like_sf"/>
</dbReference>
<proteinExistence type="predicted"/>